<protein>
    <submittedName>
        <fullName evidence="1">Uncharacterized protein</fullName>
    </submittedName>
</protein>
<keyword evidence="2" id="KW-1185">Reference proteome</keyword>
<comment type="caution">
    <text evidence="1">The sequence shown here is derived from an EMBL/GenBank/DDBJ whole genome shotgun (WGS) entry which is preliminary data.</text>
</comment>
<evidence type="ECO:0000313" key="2">
    <source>
        <dbReference type="Proteomes" id="UP000218281"/>
    </source>
</evidence>
<reference evidence="1 2" key="1">
    <citation type="submission" date="2017-08" db="EMBL/GenBank/DDBJ databases">
        <title>Whole genome sequences of 6 clinical strains closest to Corynebacterium imitans.</title>
        <authorList>
            <person name="Bernier A.-M."/>
            <person name="Burdz T."/>
            <person name="Bernard K."/>
        </authorList>
    </citation>
    <scope>NUCLEOTIDE SEQUENCE [LARGE SCALE GENOMIC DNA]</scope>
    <source>
        <strain evidence="1 2">NML93-0607</strain>
    </source>
</reference>
<name>A0ABX4HA58_9CORY</name>
<organism evidence="1 2">
    <name type="scientific">Corynebacterium hadale</name>
    <dbReference type="NCBI Taxonomy" id="2026255"/>
    <lineage>
        <taxon>Bacteria</taxon>
        <taxon>Bacillati</taxon>
        <taxon>Actinomycetota</taxon>
        <taxon>Actinomycetes</taxon>
        <taxon>Mycobacteriales</taxon>
        <taxon>Corynebacteriaceae</taxon>
        <taxon>Corynebacterium</taxon>
    </lineage>
</organism>
<accession>A0ABX4HA58</accession>
<evidence type="ECO:0000313" key="1">
    <source>
        <dbReference type="EMBL" id="PAT06227.1"/>
    </source>
</evidence>
<proteinExistence type="predicted"/>
<sequence>MRILKSKDTINSLSRTRTRSWLACPDDGGAISVDMKEHLTSKLVEYELIDLTTNTEIAPRTERAKELIAACLKNDEGGDELRILRRYVNVTHELEALADI</sequence>
<dbReference type="Proteomes" id="UP000218281">
    <property type="component" value="Unassembled WGS sequence"/>
</dbReference>
<dbReference type="EMBL" id="NSGO01000004">
    <property type="protein sequence ID" value="PAT06227.1"/>
    <property type="molecule type" value="Genomic_DNA"/>
</dbReference>
<gene>
    <name evidence="1" type="ORF">CKJ81_04480</name>
</gene>